<gene>
    <name evidence="1" type="ORF">AQJ46_50755</name>
</gene>
<protein>
    <submittedName>
        <fullName evidence="1">Uncharacterized protein</fullName>
    </submittedName>
</protein>
<sequence>MFEDLPDLGSPVASVPGAAFEAFGGGGLVVLVPDDLVLERQADGSAALLVTLLRSPSAPGGAGGRIEIGFTVDLSFDAVGQALIAQKVPARLVPGELEGGVLEITAQLGTDSATALVPPVVLSPAMLARAHVVVDLSAQSAVLAARLIRESALPVRAVLRLRFPAVAPRVPLELEFDRRRVAQLLAERFGAQAVVSDTMLGQGLDALLADPAVTVTGDPSVIGSDLRAEILGLRLRDELAVSETGAAVRYRLRPAEEISPEPRRVDLATVERVSADRLLTVDPFATARVLSDGGLERYVRTVDVPALPTGRVRVSFAANLPEPMAGLLALFADLRVPALPPFRSQEVMAGVELSAPERRAEAEIVLSPGEALTGQVRLRALLESADTPVEVTGPWRPAAGDRLVLGPESFPLPLTVVRASGAFTDAATGDVRSTAGRLVARLDAGSPLVAVPRESADPPATVVVRPIGPGRTIDLPFGTAPRLDLDPVALPGFGAHRALAVSRVVPGRPPLLVEWRPQSGEHEPMAVRLGTDRPEAEIGWIAASPFQPGFLWRVTRGSDAPGPWSEPVMPADGLVVQVDAGLPEEPVVLDGLELRPDPADPSVWTYVPPGPFLEFGPDGRPALGLVDAGAVCFLQITSRFDLPNAAREALPARLLPLTGRPPAAVRAVEVTVTRVAVEVRPPDGTWAPVAESTSSGISPWTTALSATLSADQTAAVKAAVDGTRGRMRLVGELAAGGKNFVNEQDVADLLGKS</sequence>
<organism evidence="1 2">
    <name type="scientific">Streptomyces canus</name>
    <dbReference type="NCBI Taxonomy" id="58343"/>
    <lineage>
        <taxon>Bacteria</taxon>
        <taxon>Bacillati</taxon>
        <taxon>Actinomycetota</taxon>
        <taxon>Actinomycetes</taxon>
        <taxon>Kitasatosporales</taxon>
        <taxon>Streptomycetaceae</taxon>
        <taxon>Streptomyces</taxon>
        <taxon>Streptomyces aurantiacus group</taxon>
    </lineage>
</organism>
<dbReference type="AlphaFoldDB" id="A0A101RJS9"/>
<name>A0A101RJS9_9ACTN</name>
<dbReference type="STRING" id="58343.AQJ46_50755"/>
<dbReference type="EMBL" id="LMWU01000090">
    <property type="protein sequence ID" value="KUN52665.1"/>
    <property type="molecule type" value="Genomic_DNA"/>
</dbReference>
<evidence type="ECO:0000313" key="1">
    <source>
        <dbReference type="EMBL" id="KUN52665.1"/>
    </source>
</evidence>
<dbReference type="RefSeq" id="WP_059212161.1">
    <property type="nucleotide sequence ID" value="NZ_KQ948696.1"/>
</dbReference>
<evidence type="ECO:0000313" key="2">
    <source>
        <dbReference type="Proteomes" id="UP000053669"/>
    </source>
</evidence>
<dbReference type="Proteomes" id="UP000053669">
    <property type="component" value="Unassembled WGS sequence"/>
</dbReference>
<reference evidence="1 2" key="1">
    <citation type="submission" date="2015-10" db="EMBL/GenBank/DDBJ databases">
        <title>Draft genome sequence of Streptomyces canus DSM 40017, type strain for the species Streptomyces canus.</title>
        <authorList>
            <person name="Ruckert C."/>
            <person name="Winkler A."/>
            <person name="Kalinowski J."/>
            <person name="Kampfer P."/>
            <person name="Glaeser S."/>
        </authorList>
    </citation>
    <scope>NUCLEOTIDE SEQUENCE [LARGE SCALE GENOMIC DNA]</scope>
    <source>
        <strain evidence="1 2">DSM 40017</strain>
    </source>
</reference>
<proteinExistence type="predicted"/>
<accession>A0A101RJS9</accession>
<comment type="caution">
    <text evidence="1">The sequence shown here is derived from an EMBL/GenBank/DDBJ whole genome shotgun (WGS) entry which is preliminary data.</text>
</comment>